<dbReference type="FunFam" id="3.30.63.10:FF:000005">
    <property type="entry name" value="Guanylate kinase"/>
    <property type="match status" value="1"/>
</dbReference>
<evidence type="ECO:0000256" key="8">
    <source>
        <dbReference type="ARBA" id="ARBA00022741"/>
    </source>
</evidence>
<evidence type="ECO:0000259" key="14">
    <source>
        <dbReference type="PROSITE" id="PS50052"/>
    </source>
</evidence>
<dbReference type="PROSITE" id="PS50052">
    <property type="entry name" value="GUANYLATE_KINASE_2"/>
    <property type="match status" value="1"/>
</dbReference>
<dbReference type="Pfam" id="PF00625">
    <property type="entry name" value="Guanylate_kin"/>
    <property type="match status" value="1"/>
</dbReference>
<dbReference type="InterPro" id="IPR020590">
    <property type="entry name" value="Guanylate_kinase_CS"/>
</dbReference>
<evidence type="ECO:0000256" key="2">
    <source>
        <dbReference type="ARBA" id="ARBA00004496"/>
    </source>
</evidence>
<dbReference type="GO" id="GO:0005829">
    <property type="term" value="C:cytosol"/>
    <property type="evidence" value="ECO:0007669"/>
    <property type="project" value="TreeGrafter"/>
</dbReference>
<dbReference type="InterPro" id="IPR017665">
    <property type="entry name" value="Guanylate_kinase"/>
</dbReference>
<evidence type="ECO:0000256" key="11">
    <source>
        <dbReference type="ARBA" id="ARBA00030128"/>
    </source>
</evidence>
<evidence type="ECO:0000313" key="16">
    <source>
        <dbReference type="Proteomes" id="UP000005540"/>
    </source>
</evidence>
<dbReference type="GO" id="GO:0005524">
    <property type="term" value="F:ATP binding"/>
    <property type="evidence" value="ECO:0007669"/>
    <property type="project" value="UniProtKB-UniRule"/>
</dbReference>
<evidence type="ECO:0000256" key="5">
    <source>
        <dbReference type="ARBA" id="ARBA00016296"/>
    </source>
</evidence>
<keyword evidence="16" id="KW-1185">Reference proteome</keyword>
<dbReference type="SUPFAM" id="SSF52540">
    <property type="entry name" value="P-loop containing nucleoside triphosphate hydrolases"/>
    <property type="match status" value="1"/>
</dbReference>
<feature type="binding site" evidence="13">
    <location>
        <begin position="11"/>
        <end position="18"/>
    </location>
    <ligand>
        <name>ATP</name>
        <dbReference type="ChEBI" id="CHEBI:30616"/>
    </ligand>
</feature>
<dbReference type="SMART" id="SM00072">
    <property type="entry name" value="GuKc"/>
    <property type="match status" value="1"/>
</dbReference>
<dbReference type="InterPro" id="IPR008145">
    <property type="entry name" value="GK/Ca_channel_bsu"/>
</dbReference>
<comment type="function">
    <text evidence="1 13">Essential for recycling GMP and indirectly, cGMP.</text>
</comment>
<accession>C4FL95</accession>
<evidence type="ECO:0000256" key="7">
    <source>
        <dbReference type="ARBA" id="ARBA00022679"/>
    </source>
</evidence>
<evidence type="ECO:0000256" key="12">
    <source>
        <dbReference type="ARBA" id="ARBA00048594"/>
    </source>
</evidence>
<evidence type="ECO:0000256" key="13">
    <source>
        <dbReference type="HAMAP-Rule" id="MF_00328"/>
    </source>
</evidence>
<dbReference type="OrthoDB" id="9808150at2"/>
<dbReference type="HAMAP" id="MF_00328">
    <property type="entry name" value="Guanylate_kinase"/>
    <property type="match status" value="1"/>
</dbReference>
<dbReference type="Gene3D" id="3.40.50.300">
    <property type="entry name" value="P-loop containing nucleotide triphosphate hydrolases"/>
    <property type="match status" value="1"/>
</dbReference>
<evidence type="ECO:0000313" key="15">
    <source>
        <dbReference type="EMBL" id="EEP60154.1"/>
    </source>
</evidence>
<gene>
    <name evidence="13 15" type="primary">gmk</name>
    <name evidence="15" type="ORF">SULYE_1349</name>
</gene>
<name>C4FL95_9AQUI</name>
<keyword evidence="7 13" id="KW-0808">Transferase</keyword>
<dbReference type="AlphaFoldDB" id="C4FL95"/>
<organism evidence="15 16">
    <name type="scientific">Sulfurihydrogenibium yellowstonense SS-5</name>
    <dbReference type="NCBI Taxonomy" id="432331"/>
    <lineage>
        <taxon>Bacteria</taxon>
        <taxon>Pseudomonadati</taxon>
        <taxon>Aquificota</taxon>
        <taxon>Aquificia</taxon>
        <taxon>Aquificales</taxon>
        <taxon>Hydrogenothermaceae</taxon>
        <taxon>Sulfurihydrogenibium</taxon>
    </lineage>
</organism>
<sequence>MIKGELFIISSPAGAGKTTLTNLLLEEDEKLKRVITYTTRKKRKNEIDGVDYVFVAKEVFELMIKENAFLEYAIVHGNYYGTPKKETFELLNQGFDVILVIDVQGMKQIKSVIPEAISIFILPPSLKELESRMRIRGESEEEIQKRLETAKREIPHWKEYDYIIINENLLESKENLSHIIKSQRFKRQRFNLSLIKDDELRSLML</sequence>
<reference evidence="15 16" key="1">
    <citation type="submission" date="2009-04" db="EMBL/GenBank/DDBJ databases">
        <authorList>
            <person name="Reysenbach A.-L."/>
            <person name="Heidelberg J.F."/>
            <person name="Nelson W.C."/>
        </authorList>
    </citation>
    <scope>NUCLEOTIDE SEQUENCE [LARGE SCALE GENOMIC DNA]</scope>
    <source>
        <strain evidence="15 16">SS-5</strain>
    </source>
</reference>
<comment type="similarity">
    <text evidence="3 13">Belongs to the guanylate kinase family.</text>
</comment>
<dbReference type="RefSeq" id="WP_007547636.1">
    <property type="nucleotide sequence ID" value="NZ_ABZS01000142.1"/>
</dbReference>
<dbReference type="CDD" id="cd00071">
    <property type="entry name" value="GMPK"/>
    <property type="match status" value="1"/>
</dbReference>
<dbReference type="Proteomes" id="UP000005540">
    <property type="component" value="Unassembled WGS sequence"/>
</dbReference>
<dbReference type="Gene3D" id="3.30.63.10">
    <property type="entry name" value="Guanylate Kinase phosphate binding domain"/>
    <property type="match status" value="1"/>
</dbReference>
<keyword evidence="10 13" id="KW-0067">ATP-binding</keyword>
<comment type="catalytic activity">
    <reaction evidence="12 13">
        <text>GMP + ATP = GDP + ADP</text>
        <dbReference type="Rhea" id="RHEA:20780"/>
        <dbReference type="ChEBI" id="CHEBI:30616"/>
        <dbReference type="ChEBI" id="CHEBI:58115"/>
        <dbReference type="ChEBI" id="CHEBI:58189"/>
        <dbReference type="ChEBI" id="CHEBI:456216"/>
        <dbReference type="EC" id="2.7.4.8"/>
    </reaction>
</comment>
<feature type="domain" description="Guanylate kinase-like" evidence="14">
    <location>
        <begin position="4"/>
        <end position="181"/>
    </location>
</feature>
<evidence type="ECO:0000256" key="3">
    <source>
        <dbReference type="ARBA" id="ARBA00005790"/>
    </source>
</evidence>
<keyword evidence="9 13" id="KW-0418">Kinase</keyword>
<dbReference type="InterPro" id="IPR027417">
    <property type="entry name" value="P-loop_NTPase"/>
</dbReference>
<proteinExistence type="inferred from homology"/>
<keyword evidence="8 13" id="KW-0547">Nucleotide-binding</keyword>
<dbReference type="NCBIfam" id="TIGR03263">
    <property type="entry name" value="guanyl_kin"/>
    <property type="match status" value="1"/>
</dbReference>
<dbReference type="EMBL" id="ABZS01000142">
    <property type="protein sequence ID" value="EEP60154.1"/>
    <property type="molecule type" value="Genomic_DNA"/>
</dbReference>
<evidence type="ECO:0000256" key="1">
    <source>
        <dbReference type="ARBA" id="ARBA00003531"/>
    </source>
</evidence>
<evidence type="ECO:0000256" key="9">
    <source>
        <dbReference type="ARBA" id="ARBA00022777"/>
    </source>
</evidence>
<protein>
    <recommendedName>
        <fullName evidence="5 13">Guanylate kinase</fullName>
        <ecNumber evidence="4 13">2.7.4.8</ecNumber>
    </recommendedName>
    <alternativeName>
        <fullName evidence="11 13">GMP kinase</fullName>
    </alternativeName>
</protein>
<dbReference type="InterPro" id="IPR008144">
    <property type="entry name" value="Guanylate_kin-like_dom"/>
</dbReference>
<comment type="subcellular location">
    <subcellularLocation>
        <location evidence="2 13">Cytoplasm</location>
    </subcellularLocation>
</comment>
<dbReference type="GO" id="GO:0004385">
    <property type="term" value="F:GMP kinase activity"/>
    <property type="evidence" value="ECO:0007669"/>
    <property type="project" value="UniProtKB-UniRule"/>
</dbReference>
<evidence type="ECO:0000256" key="10">
    <source>
        <dbReference type="ARBA" id="ARBA00022840"/>
    </source>
</evidence>
<evidence type="ECO:0000256" key="4">
    <source>
        <dbReference type="ARBA" id="ARBA00012961"/>
    </source>
</evidence>
<dbReference type="EC" id="2.7.4.8" evidence="4 13"/>
<keyword evidence="6 13" id="KW-0963">Cytoplasm</keyword>
<dbReference type="PANTHER" id="PTHR23117">
    <property type="entry name" value="GUANYLATE KINASE-RELATED"/>
    <property type="match status" value="1"/>
</dbReference>
<dbReference type="PROSITE" id="PS00856">
    <property type="entry name" value="GUANYLATE_KINASE_1"/>
    <property type="match status" value="1"/>
</dbReference>
<comment type="caution">
    <text evidence="15">The sequence shown here is derived from an EMBL/GenBank/DDBJ whole genome shotgun (WGS) entry which is preliminary data.</text>
</comment>
<dbReference type="PANTHER" id="PTHR23117:SF13">
    <property type="entry name" value="GUANYLATE KINASE"/>
    <property type="match status" value="1"/>
</dbReference>
<evidence type="ECO:0000256" key="6">
    <source>
        <dbReference type="ARBA" id="ARBA00022490"/>
    </source>
</evidence>